<name>A0A5N4ALN9_PHOPY</name>
<evidence type="ECO:0000313" key="1">
    <source>
        <dbReference type="EMBL" id="KAB0798231.1"/>
    </source>
</evidence>
<reference evidence="1 2" key="1">
    <citation type="journal article" date="2018" name="Elife">
        <title>Firefly genomes illuminate parallel origins of bioluminescence in beetles.</title>
        <authorList>
            <person name="Fallon T.R."/>
            <person name="Lower S.E."/>
            <person name="Chang C.H."/>
            <person name="Bessho-Uehara M."/>
            <person name="Martin G.J."/>
            <person name="Bewick A.J."/>
            <person name="Behringer M."/>
            <person name="Debat H.J."/>
            <person name="Wong I."/>
            <person name="Day J.C."/>
            <person name="Suvorov A."/>
            <person name="Silva C.J."/>
            <person name="Stanger-Hall K.F."/>
            <person name="Hall D.W."/>
            <person name="Schmitz R.J."/>
            <person name="Nelson D.R."/>
            <person name="Lewis S.M."/>
            <person name="Shigenobu S."/>
            <person name="Bybee S.M."/>
            <person name="Larracuente A.M."/>
            <person name="Oba Y."/>
            <person name="Weng J.K."/>
        </authorList>
    </citation>
    <scope>NUCLEOTIDE SEQUENCE [LARGE SCALE GENOMIC DNA]</scope>
    <source>
        <strain evidence="1">1611_PpyrPB1</strain>
        <tissue evidence="1">Whole body</tissue>
    </source>
</reference>
<protein>
    <submittedName>
        <fullName evidence="1">Uncharacterized protein</fullName>
    </submittedName>
</protein>
<dbReference type="Proteomes" id="UP000327044">
    <property type="component" value="Unassembled WGS sequence"/>
</dbReference>
<organism evidence="1 2">
    <name type="scientific">Photinus pyralis</name>
    <name type="common">Common eastern firefly</name>
    <name type="synonym">Lampyris pyralis</name>
    <dbReference type="NCBI Taxonomy" id="7054"/>
    <lineage>
        <taxon>Eukaryota</taxon>
        <taxon>Metazoa</taxon>
        <taxon>Ecdysozoa</taxon>
        <taxon>Arthropoda</taxon>
        <taxon>Hexapoda</taxon>
        <taxon>Insecta</taxon>
        <taxon>Pterygota</taxon>
        <taxon>Neoptera</taxon>
        <taxon>Endopterygota</taxon>
        <taxon>Coleoptera</taxon>
        <taxon>Polyphaga</taxon>
        <taxon>Elateriformia</taxon>
        <taxon>Elateroidea</taxon>
        <taxon>Lampyridae</taxon>
        <taxon>Lampyrinae</taxon>
        <taxon>Photinus</taxon>
    </lineage>
</organism>
<proteinExistence type="predicted"/>
<keyword evidence="2" id="KW-1185">Reference proteome</keyword>
<sequence>MLSEGKSPLHDLLQFMATPEGVQKEVEIKKSTTTTTTTLSIFNMFTADFFHIYCQKLNLSFRSPVGSYQPFKEWINELFLSVQNIYFCLLPFFDLMWIIMTLQVKCLPCTIIRIHPLQG</sequence>
<dbReference type="InParanoid" id="A0A5N4ALN9"/>
<dbReference type="AlphaFoldDB" id="A0A5N4ALN9"/>
<evidence type="ECO:0000313" key="2">
    <source>
        <dbReference type="Proteomes" id="UP000327044"/>
    </source>
</evidence>
<comment type="caution">
    <text evidence="1">The sequence shown here is derived from an EMBL/GenBank/DDBJ whole genome shotgun (WGS) entry which is preliminary data.</text>
</comment>
<accession>A0A5N4ALN9</accession>
<gene>
    <name evidence="1" type="ORF">PPYR_09224</name>
</gene>
<dbReference type="EMBL" id="VVIM01000006">
    <property type="protein sequence ID" value="KAB0798231.1"/>
    <property type="molecule type" value="Genomic_DNA"/>
</dbReference>